<sequence>MLFTFCLIATNFSCTTKSLDEVKPIHLDDIHFIVTDEEAAVTFFQKHFGAREMAHPGERFDLARFLSLKWQDPTITITSIGPYKDLPVERNQRWLNAEVISPKAEKSKPVYGAKWLALAVPSIKAALKELQEEGAVISEYKLSLPLEPDTPAFSIYGPDGFEIVIVERTEKEFGAAKYSIDHIQFLVEDVEETKTFFEKIYSAQSAIQENGTISLKVADANLILSAPKVFDINPKDVSFRKKEGTIRIGLDHLGFLYGDVNKAVDQAALQGYSPIFSPQRYIYKNKPTVYTFTAFSAPNNINIEMVQVDGRVGPHSYYMD</sequence>
<protein>
    <submittedName>
        <fullName evidence="2">VOC family protein</fullName>
    </submittedName>
</protein>
<dbReference type="Gene3D" id="3.10.180.10">
    <property type="entry name" value="2,3-Dihydroxybiphenyl 1,2-Dioxygenase, domain 1"/>
    <property type="match status" value="2"/>
</dbReference>
<evidence type="ECO:0000259" key="1">
    <source>
        <dbReference type="PROSITE" id="PS51819"/>
    </source>
</evidence>
<gene>
    <name evidence="2" type="ORF">ACFSQJ_01690</name>
</gene>
<name>A0ABW5MS67_9FLAO</name>
<keyword evidence="3" id="KW-1185">Reference proteome</keyword>
<evidence type="ECO:0000313" key="3">
    <source>
        <dbReference type="Proteomes" id="UP001597526"/>
    </source>
</evidence>
<dbReference type="Proteomes" id="UP001597526">
    <property type="component" value="Unassembled WGS sequence"/>
</dbReference>
<organism evidence="2 3">
    <name type="scientific">Croceitalea marina</name>
    <dbReference type="NCBI Taxonomy" id="1775166"/>
    <lineage>
        <taxon>Bacteria</taxon>
        <taxon>Pseudomonadati</taxon>
        <taxon>Bacteroidota</taxon>
        <taxon>Flavobacteriia</taxon>
        <taxon>Flavobacteriales</taxon>
        <taxon>Flavobacteriaceae</taxon>
        <taxon>Croceitalea</taxon>
    </lineage>
</organism>
<accession>A0ABW5MS67</accession>
<reference evidence="3" key="1">
    <citation type="journal article" date="2019" name="Int. J. Syst. Evol. Microbiol.">
        <title>The Global Catalogue of Microorganisms (GCM) 10K type strain sequencing project: providing services to taxonomists for standard genome sequencing and annotation.</title>
        <authorList>
            <consortium name="The Broad Institute Genomics Platform"/>
            <consortium name="The Broad Institute Genome Sequencing Center for Infectious Disease"/>
            <person name="Wu L."/>
            <person name="Ma J."/>
        </authorList>
    </citation>
    <scope>NUCLEOTIDE SEQUENCE [LARGE SCALE GENOMIC DNA]</scope>
    <source>
        <strain evidence="3">KCTC 52368</strain>
    </source>
</reference>
<feature type="domain" description="VOC" evidence="1">
    <location>
        <begin position="179"/>
        <end position="308"/>
    </location>
</feature>
<dbReference type="PROSITE" id="PS51819">
    <property type="entry name" value="VOC"/>
    <property type="match status" value="2"/>
</dbReference>
<dbReference type="PANTHER" id="PTHR36113:SF6">
    <property type="entry name" value="FOSFOMYCIN RESISTANCE PROTEIN FOSX"/>
    <property type="match status" value="1"/>
</dbReference>
<dbReference type="InterPro" id="IPR029068">
    <property type="entry name" value="Glyas_Bleomycin-R_OHBP_Dase"/>
</dbReference>
<dbReference type="EMBL" id="JBHULB010000005">
    <property type="protein sequence ID" value="MFD2585621.1"/>
    <property type="molecule type" value="Genomic_DNA"/>
</dbReference>
<dbReference type="SUPFAM" id="SSF54593">
    <property type="entry name" value="Glyoxalase/Bleomycin resistance protein/Dihydroxybiphenyl dioxygenase"/>
    <property type="match status" value="2"/>
</dbReference>
<feature type="domain" description="VOC" evidence="1">
    <location>
        <begin position="26"/>
        <end position="168"/>
    </location>
</feature>
<evidence type="ECO:0000313" key="2">
    <source>
        <dbReference type="EMBL" id="MFD2585621.1"/>
    </source>
</evidence>
<dbReference type="PANTHER" id="PTHR36113">
    <property type="entry name" value="LYASE, PUTATIVE-RELATED-RELATED"/>
    <property type="match status" value="1"/>
</dbReference>
<dbReference type="InterPro" id="IPR037523">
    <property type="entry name" value="VOC_core"/>
</dbReference>
<comment type="caution">
    <text evidence="2">The sequence shown here is derived from an EMBL/GenBank/DDBJ whole genome shotgun (WGS) entry which is preliminary data.</text>
</comment>
<dbReference type="InterPro" id="IPR051332">
    <property type="entry name" value="Fosfomycin_Res_Enzymes"/>
</dbReference>
<proteinExistence type="predicted"/>